<proteinExistence type="inferred from homology"/>
<dbReference type="Gene3D" id="1.20.1250.20">
    <property type="entry name" value="MFS general substrate transporter like domains"/>
    <property type="match status" value="3"/>
</dbReference>
<feature type="region of interest" description="Disordered" evidence="6">
    <location>
        <begin position="1"/>
        <end position="26"/>
    </location>
</feature>
<feature type="transmembrane region" description="Helical" evidence="7">
    <location>
        <begin position="365"/>
        <end position="384"/>
    </location>
</feature>
<dbReference type="PANTHER" id="PTHR16172">
    <property type="entry name" value="MAJOR FACILITATOR SUPERFAMILY DOMAIN-CONTAINING PROTEIN 6-LIKE"/>
    <property type="match status" value="1"/>
</dbReference>
<gene>
    <name evidence="10" type="primary">LOC116301805</name>
</gene>
<dbReference type="PANTHER" id="PTHR16172:SF2">
    <property type="entry name" value="MAJOR FACILITATOR SUPERFAMILY DOMAIN-CONTAINING PROTEIN 6"/>
    <property type="match status" value="1"/>
</dbReference>
<evidence type="ECO:0000256" key="1">
    <source>
        <dbReference type="ARBA" id="ARBA00004141"/>
    </source>
</evidence>
<dbReference type="PROSITE" id="PS50850">
    <property type="entry name" value="MFS"/>
    <property type="match status" value="1"/>
</dbReference>
<feature type="compositionally biased region" description="Acidic residues" evidence="6">
    <location>
        <begin position="16"/>
        <end position="26"/>
    </location>
</feature>
<feature type="transmembrane region" description="Helical" evidence="7">
    <location>
        <begin position="76"/>
        <end position="97"/>
    </location>
</feature>
<dbReference type="InterPro" id="IPR020846">
    <property type="entry name" value="MFS_dom"/>
</dbReference>
<keyword evidence="5 7" id="KW-0472">Membrane</keyword>
<evidence type="ECO:0000313" key="9">
    <source>
        <dbReference type="Proteomes" id="UP000515163"/>
    </source>
</evidence>
<dbReference type="GO" id="GO:0022857">
    <property type="term" value="F:transmembrane transporter activity"/>
    <property type="evidence" value="ECO:0007669"/>
    <property type="project" value="InterPro"/>
</dbReference>
<evidence type="ECO:0000256" key="4">
    <source>
        <dbReference type="ARBA" id="ARBA00022989"/>
    </source>
</evidence>
<sequence length="558" mass="63018">MQSTMEESTLIKDAEQENQDLQDDDEKQTFKQKLKSEFKIDRTTIAYKAFYFFFFGGFGSSFPYMPLYFRQIGLNASLVGLLAGIRPLIQFASAPFWSVLSDKFKARKAVLLFSITAWLVMTLALLIPKPHNTVCKVKTNIVIRTGMTGGAADFPEAEAEFMQNHSSKFLNIPKQKMESFIKSRTTKSYQLAQSLDKAVIPRKSLQNTDKQALKQRRSSGNTTASQHYQIVRDPHEINMVFIWLMVLIVVGEFLEAPTFILADTALLQKLQERKKHYGKTRLFGSLGYATASFIVGALLETTRYTYCGQSMNDYNYLFYIFAVVMGLAFIFAAFLFEFNYDDDKNGGKIDECAVWKVLLDPKYSLFMTIAWFLGFSNGLLFNFLNWYLEDLGASKLLMGSATFMRATGLVIAFFLNSFMTDRCGHVFVSFMSISSYFVLFISLATMRNPLWAFPLELLEGLAYGTSWSTCVTYMAGATPMSGAATMQGILQGIYWGLGGGLGAILGGVMIDQYGAVLSFFFGALLSLVFLFVFLMIYVLVNRNEKKKKEWTPIDMKES</sequence>
<feature type="transmembrane region" description="Helical" evidence="7">
    <location>
        <begin position="516"/>
        <end position="540"/>
    </location>
</feature>
<dbReference type="GO" id="GO:0016020">
    <property type="term" value="C:membrane"/>
    <property type="evidence" value="ECO:0007669"/>
    <property type="project" value="UniProtKB-SubCell"/>
</dbReference>
<keyword evidence="4 7" id="KW-1133">Transmembrane helix</keyword>
<dbReference type="Pfam" id="PF12832">
    <property type="entry name" value="MFS_1_like"/>
    <property type="match status" value="1"/>
</dbReference>
<dbReference type="Proteomes" id="UP000515163">
    <property type="component" value="Unplaced"/>
</dbReference>
<evidence type="ECO:0000256" key="2">
    <source>
        <dbReference type="ARBA" id="ARBA00005241"/>
    </source>
</evidence>
<dbReference type="SUPFAM" id="SSF103473">
    <property type="entry name" value="MFS general substrate transporter"/>
    <property type="match status" value="1"/>
</dbReference>
<feature type="region of interest" description="Disordered" evidence="6">
    <location>
        <begin position="205"/>
        <end position="225"/>
    </location>
</feature>
<dbReference type="InterPro" id="IPR051717">
    <property type="entry name" value="MFS_MFSD6"/>
</dbReference>
<protein>
    <submittedName>
        <fullName evidence="10">Major facilitator superfamily domain-containing protein 6-like</fullName>
    </submittedName>
</protein>
<evidence type="ECO:0000259" key="8">
    <source>
        <dbReference type="PROSITE" id="PS50850"/>
    </source>
</evidence>
<comment type="subcellular location">
    <subcellularLocation>
        <location evidence="1">Membrane</location>
        <topology evidence="1">Multi-pass membrane protein</topology>
    </subcellularLocation>
</comment>
<evidence type="ECO:0000256" key="5">
    <source>
        <dbReference type="ARBA" id="ARBA00023136"/>
    </source>
</evidence>
<feature type="transmembrane region" description="Helical" evidence="7">
    <location>
        <begin position="282"/>
        <end position="304"/>
    </location>
</feature>
<name>A0A6P8IJ22_ACTTE</name>
<feature type="transmembrane region" description="Helical" evidence="7">
    <location>
        <begin position="492"/>
        <end position="510"/>
    </location>
</feature>
<organism evidence="9 10">
    <name type="scientific">Actinia tenebrosa</name>
    <name type="common">Australian red waratah sea anemone</name>
    <dbReference type="NCBI Taxonomy" id="6105"/>
    <lineage>
        <taxon>Eukaryota</taxon>
        <taxon>Metazoa</taxon>
        <taxon>Cnidaria</taxon>
        <taxon>Anthozoa</taxon>
        <taxon>Hexacorallia</taxon>
        <taxon>Actiniaria</taxon>
        <taxon>Actiniidae</taxon>
        <taxon>Actinia</taxon>
    </lineage>
</organism>
<feature type="transmembrane region" description="Helical" evidence="7">
    <location>
        <begin position="396"/>
        <end position="415"/>
    </location>
</feature>
<dbReference type="AlphaFoldDB" id="A0A6P8IJ22"/>
<feature type="domain" description="Major facilitator superfamily (MFS) profile" evidence="8">
    <location>
        <begin position="362"/>
        <end position="558"/>
    </location>
</feature>
<dbReference type="InterPro" id="IPR024989">
    <property type="entry name" value="MFS_assoc_dom"/>
</dbReference>
<comment type="similarity">
    <text evidence="2">Belongs to the major facilitator superfamily. MFSD6 family.</text>
</comment>
<feature type="transmembrane region" description="Helical" evidence="7">
    <location>
        <begin position="466"/>
        <end position="485"/>
    </location>
</feature>
<evidence type="ECO:0000256" key="6">
    <source>
        <dbReference type="SAM" id="MobiDB-lite"/>
    </source>
</evidence>
<evidence type="ECO:0000313" key="10">
    <source>
        <dbReference type="RefSeq" id="XP_031566782.1"/>
    </source>
</evidence>
<dbReference type="InterPro" id="IPR036259">
    <property type="entry name" value="MFS_trans_sf"/>
</dbReference>
<feature type="transmembrane region" description="Helical" evidence="7">
    <location>
        <begin position="45"/>
        <end position="64"/>
    </location>
</feature>
<evidence type="ECO:0000256" key="3">
    <source>
        <dbReference type="ARBA" id="ARBA00022692"/>
    </source>
</evidence>
<dbReference type="OrthoDB" id="5989317at2759"/>
<evidence type="ECO:0000256" key="7">
    <source>
        <dbReference type="SAM" id="Phobius"/>
    </source>
</evidence>
<feature type="transmembrane region" description="Helical" evidence="7">
    <location>
        <begin position="316"/>
        <end position="336"/>
    </location>
</feature>
<keyword evidence="9" id="KW-1185">Reference proteome</keyword>
<accession>A0A6P8IJ22</accession>
<dbReference type="KEGG" id="aten:116301805"/>
<dbReference type="InParanoid" id="A0A6P8IJ22"/>
<feature type="transmembrane region" description="Helical" evidence="7">
    <location>
        <begin position="240"/>
        <end position="262"/>
    </location>
</feature>
<reference evidence="10" key="1">
    <citation type="submission" date="2025-08" db="UniProtKB">
        <authorList>
            <consortium name="RefSeq"/>
        </authorList>
    </citation>
    <scope>IDENTIFICATION</scope>
    <source>
        <tissue evidence="10">Tentacle</tissue>
    </source>
</reference>
<keyword evidence="3 7" id="KW-0812">Transmembrane</keyword>
<dbReference type="GeneID" id="116301805"/>
<feature type="transmembrane region" description="Helical" evidence="7">
    <location>
        <begin position="109"/>
        <end position="127"/>
    </location>
</feature>
<dbReference type="RefSeq" id="XP_031566782.1">
    <property type="nucleotide sequence ID" value="XM_031710922.1"/>
</dbReference>
<feature type="transmembrane region" description="Helical" evidence="7">
    <location>
        <begin position="427"/>
        <end position="446"/>
    </location>
</feature>